<dbReference type="PANTHER" id="PTHR30081:SF8">
    <property type="entry name" value="PROTEIN TRANSLOCASE SUBUNIT SECF"/>
    <property type="match status" value="1"/>
</dbReference>
<keyword evidence="3" id="KW-0812">Transmembrane</keyword>
<dbReference type="Gene3D" id="3.30.70.3400">
    <property type="match status" value="1"/>
</dbReference>
<proteinExistence type="predicted"/>
<comment type="caution">
    <text evidence="8">The sequence shown here is derived from an EMBL/GenBank/DDBJ whole genome shotgun (WGS) entry which is preliminary data.</text>
</comment>
<organism evidence="8">
    <name type="scientific">Hellea balneolensis</name>
    <dbReference type="NCBI Taxonomy" id="287478"/>
    <lineage>
        <taxon>Bacteria</taxon>
        <taxon>Pseudomonadati</taxon>
        <taxon>Pseudomonadota</taxon>
        <taxon>Alphaproteobacteria</taxon>
        <taxon>Maricaulales</taxon>
        <taxon>Robiginitomaculaceae</taxon>
        <taxon>Hellea</taxon>
    </lineage>
</organism>
<dbReference type="AlphaFoldDB" id="A0A7C5QQB1"/>
<dbReference type="Proteomes" id="UP000885830">
    <property type="component" value="Unassembled WGS sequence"/>
</dbReference>
<keyword evidence="1" id="KW-0813">Transport</keyword>
<dbReference type="InterPro" id="IPR022646">
    <property type="entry name" value="SecD/SecF_CS"/>
</dbReference>
<feature type="non-terminal residue" evidence="8">
    <location>
        <position position="192"/>
    </location>
</feature>
<dbReference type="Gene3D" id="3.30.70.3220">
    <property type="match status" value="1"/>
</dbReference>
<evidence type="ECO:0000256" key="6">
    <source>
        <dbReference type="ARBA" id="ARBA00023010"/>
    </source>
</evidence>
<protein>
    <recommendedName>
        <fullName evidence="9">Protein translocase subunit SecD</fullName>
    </recommendedName>
</protein>
<name>A0A7C5QQB1_9PROT</name>
<keyword evidence="7" id="KW-0472">Membrane</keyword>
<dbReference type="GO" id="GO:0015031">
    <property type="term" value="P:protein transport"/>
    <property type="evidence" value="ECO:0007669"/>
    <property type="project" value="UniProtKB-KW"/>
</dbReference>
<evidence type="ECO:0000256" key="7">
    <source>
        <dbReference type="ARBA" id="ARBA00023136"/>
    </source>
</evidence>
<evidence type="ECO:0008006" key="9">
    <source>
        <dbReference type="Google" id="ProtNLM"/>
    </source>
</evidence>
<keyword evidence="4" id="KW-0653">Protein transport</keyword>
<dbReference type="GO" id="GO:0005886">
    <property type="term" value="C:plasma membrane"/>
    <property type="evidence" value="ECO:0007669"/>
    <property type="project" value="TreeGrafter"/>
</dbReference>
<evidence type="ECO:0000256" key="1">
    <source>
        <dbReference type="ARBA" id="ARBA00022448"/>
    </source>
</evidence>
<evidence type="ECO:0000256" key="3">
    <source>
        <dbReference type="ARBA" id="ARBA00022692"/>
    </source>
</evidence>
<sequence length="192" mass="21552">MLHFSRWKITLILGALLLGLLFSAPNFYSDSLRQKLPGFLPKNSMNLGLDLQGGAHMLLRVDLKDGIQKTLRSELDGIRQALREEKVRPTIRLKDDAIYVTFRSKADEEIGAPILRKQSVNVDDSKVGGGGKTLVVENLGELRYKVTISQAYIDYLAERTIDQSINVLRDRIDPTGTTEMTLAKEGKERILL</sequence>
<accession>A0A7C5QQB1</accession>
<keyword evidence="2" id="KW-1003">Cell membrane</keyword>
<evidence type="ECO:0000256" key="4">
    <source>
        <dbReference type="ARBA" id="ARBA00022927"/>
    </source>
</evidence>
<reference evidence="8" key="1">
    <citation type="journal article" date="2020" name="mSystems">
        <title>Genome- and Community-Level Interaction Insights into Carbon Utilization and Element Cycling Functions of Hydrothermarchaeota in Hydrothermal Sediment.</title>
        <authorList>
            <person name="Zhou Z."/>
            <person name="Liu Y."/>
            <person name="Xu W."/>
            <person name="Pan J."/>
            <person name="Luo Z.H."/>
            <person name="Li M."/>
        </authorList>
    </citation>
    <scope>NUCLEOTIDE SEQUENCE [LARGE SCALE GENOMIC DNA]</scope>
    <source>
        <strain evidence="8">HyVt-485</strain>
    </source>
</reference>
<dbReference type="PANTHER" id="PTHR30081">
    <property type="entry name" value="PROTEIN-EXPORT MEMBRANE PROTEIN SEC"/>
    <property type="match status" value="1"/>
</dbReference>
<dbReference type="EMBL" id="DRMJ01000437">
    <property type="protein sequence ID" value="HHL43621.1"/>
    <property type="molecule type" value="Genomic_DNA"/>
</dbReference>
<gene>
    <name evidence="8" type="ORF">ENJ42_08390</name>
</gene>
<keyword evidence="5" id="KW-1133">Transmembrane helix</keyword>
<dbReference type="InterPro" id="IPR022813">
    <property type="entry name" value="SecD/SecF_arch_bac"/>
</dbReference>
<evidence type="ECO:0000256" key="5">
    <source>
        <dbReference type="ARBA" id="ARBA00022989"/>
    </source>
</evidence>
<evidence type="ECO:0000313" key="8">
    <source>
        <dbReference type="EMBL" id="HHL43621.1"/>
    </source>
</evidence>
<keyword evidence="6" id="KW-0811">Translocation</keyword>
<evidence type="ECO:0000256" key="2">
    <source>
        <dbReference type="ARBA" id="ARBA00022475"/>
    </source>
</evidence>
<dbReference type="Pfam" id="PF07549">
    <property type="entry name" value="Sec_GG"/>
    <property type="match status" value="1"/>
</dbReference>